<dbReference type="EMBL" id="JAMFTS010000002">
    <property type="protein sequence ID" value="KAJ4793819.1"/>
    <property type="molecule type" value="Genomic_DNA"/>
</dbReference>
<evidence type="ECO:0000256" key="6">
    <source>
        <dbReference type="ARBA" id="ARBA00022679"/>
    </source>
</evidence>
<keyword evidence="11" id="KW-0460">Magnesium</keyword>
<dbReference type="PANTHER" id="PTHR12729">
    <property type="entry name" value="TRNA(HIS) GUANYLYLTRANSFERASE-RELATED"/>
    <property type="match status" value="1"/>
</dbReference>
<evidence type="ECO:0000313" key="18">
    <source>
        <dbReference type="Proteomes" id="UP001140206"/>
    </source>
</evidence>
<accession>A0AAV8FJY6</accession>
<dbReference type="AlphaFoldDB" id="A0AAV8FJY6"/>
<evidence type="ECO:0000313" key="17">
    <source>
        <dbReference type="EMBL" id="KAJ4793819.1"/>
    </source>
</evidence>
<evidence type="ECO:0000256" key="4">
    <source>
        <dbReference type="ARBA" id="ARBA00010113"/>
    </source>
</evidence>
<feature type="domain" description="Thg1 C-terminal" evidence="16">
    <location>
        <begin position="400"/>
        <end position="505"/>
    </location>
</feature>
<comment type="caution">
    <text evidence="17">The sequence shown here is derived from an EMBL/GenBank/DDBJ whole genome shotgun (WGS) entry which is preliminary data.</text>
</comment>
<gene>
    <name evidence="17" type="ORF">LUZ62_045065</name>
</gene>
<dbReference type="GO" id="GO:0008193">
    <property type="term" value="F:tRNA guanylyltransferase activity"/>
    <property type="evidence" value="ECO:0007669"/>
    <property type="project" value="UniProtKB-EC"/>
</dbReference>
<comment type="similarity">
    <text evidence="4">Belongs to the tRNA(His) guanylyltransferase family.</text>
</comment>
<evidence type="ECO:0000256" key="13">
    <source>
        <dbReference type="ARBA" id="ARBA00023242"/>
    </source>
</evidence>
<reference evidence="17" key="1">
    <citation type="submission" date="2022-08" db="EMBL/GenBank/DDBJ databases">
        <authorList>
            <person name="Marques A."/>
        </authorList>
    </citation>
    <scope>NUCLEOTIDE SEQUENCE</scope>
    <source>
        <strain evidence="17">RhyPub2mFocal</strain>
        <tissue evidence="17">Leaves</tissue>
    </source>
</reference>
<comment type="cofactor">
    <cofactor evidence="1">
        <name>Mg(2+)</name>
        <dbReference type="ChEBI" id="CHEBI:18420"/>
    </cofactor>
</comment>
<comment type="catalytic activity">
    <reaction evidence="14">
        <text>a 5'-end ribonucleotide-tRNA(His) + GTP + ATP + H2O = a 5'-end phospho-guanosine-ribonucleotide-tRNA(His) + AMP + 2 diphosphate + H(+)</text>
        <dbReference type="Rhea" id="RHEA:54564"/>
        <dbReference type="Rhea" id="RHEA-COMP:14193"/>
        <dbReference type="Rhea" id="RHEA-COMP:14917"/>
        <dbReference type="ChEBI" id="CHEBI:15377"/>
        <dbReference type="ChEBI" id="CHEBI:15378"/>
        <dbReference type="ChEBI" id="CHEBI:30616"/>
        <dbReference type="ChEBI" id="CHEBI:33019"/>
        <dbReference type="ChEBI" id="CHEBI:37565"/>
        <dbReference type="ChEBI" id="CHEBI:138282"/>
        <dbReference type="ChEBI" id="CHEBI:141847"/>
        <dbReference type="ChEBI" id="CHEBI:456215"/>
        <dbReference type="EC" id="2.7.7.79"/>
    </reaction>
</comment>
<evidence type="ECO:0000259" key="15">
    <source>
        <dbReference type="Pfam" id="PF04446"/>
    </source>
</evidence>
<dbReference type="GO" id="GO:0005654">
    <property type="term" value="C:nucleoplasm"/>
    <property type="evidence" value="ECO:0007669"/>
    <property type="project" value="UniProtKB-ARBA"/>
</dbReference>
<organism evidence="17 18">
    <name type="scientific">Rhynchospora pubera</name>
    <dbReference type="NCBI Taxonomy" id="906938"/>
    <lineage>
        <taxon>Eukaryota</taxon>
        <taxon>Viridiplantae</taxon>
        <taxon>Streptophyta</taxon>
        <taxon>Embryophyta</taxon>
        <taxon>Tracheophyta</taxon>
        <taxon>Spermatophyta</taxon>
        <taxon>Magnoliopsida</taxon>
        <taxon>Liliopsida</taxon>
        <taxon>Poales</taxon>
        <taxon>Cyperaceae</taxon>
        <taxon>Cyperoideae</taxon>
        <taxon>Rhynchosporeae</taxon>
        <taxon>Rhynchospora</taxon>
    </lineage>
</organism>
<evidence type="ECO:0000256" key="11">
    <source>
        <dbReference type="ARBA" id="ARBA00022842"/>
    </source>
</evidence>
<dbReference type="Pfam" id="PF04446">
    <property type="entry name" value="Thg1"/>
    <property type="match status" value="2"/>
</dbReference>
<protein>
    <recommendedName>
        <fullName evidence="5">tRNA(His) guanylyltransferase</fullName>
        <ecNumber evidence="5">2.7.7.79</ecNumber>
    </recommendedName>
</protein>
<keyword evidence="12" id="KW-0342">GTP-binding</keyword>
<evidence type="ECO:0000256" key="5">
    <source>
        <dbReference type="ARBA" id="ARBA00012511"/>
    </source>
</evidence>
<dbReference type="InterPro" id="IPR025845">
    <property type="entry name" value="Thg1_C_dom"/>
</dbReference>
<evidence type="ECO:0000256" key="3">
    <source>
        <dbReference type="ARBA" id="ARBA00004123"/>
    </source>
</evidence>
<evidence type="ECO:0000256" key="10">
    <source>
        <dbReference type="ARBA" id="ARBA00022741"/>
    </source>
</evidence>
<evidence type="ECO:0000256" key="8">
    <source>
        <dbReference type="ARBA" id="ARBA00022695"/>
    </source>
</evidence>
<dbReference type="InterPro" id="IPR007537">
    <property type="entry name" value="tRNAHis_GuaTrfase_Thg1"/>
</dbReference>
<keyword evidence="13" id="KW-0539">Nucleus</keyword>
<dbReference type="Pfam" id="PF14413">
    <property type="entry name" value="Thg1C"/>
    <property type="match status" value="2"/>
</dbReference>
<dbReference type="EC" id="2.7.7.79" evidence="5"/>
<dbReference type="Gene3D" id="3.30.70.3000">
    <property type="match status" value="2"/>
</dbReference>
<sequence>MANSKYEYVKNFEADDRLPPSNWIVIRIDGVHFHRFSSIHEFEKPNDSAALCLMNSCASAMLKHFPDIVFAYGVSDEYSFVLSEKSEFYQRRSSKNVSLFVSYFTSAYVTKWKEFFPNYDLKELPYFDGRAVCYPKAKVVRDYLAWRQVDCHINNQYNTCFWMLVKSGKTKREAQLRLKGTQTKEKNEILLQQFGINYDELPEMFKKGSCVFRNKVEEIVKRDETGSSVKRRKNIVTIDHVDIIGQKFWDEHPYILHEDCSMVNNNYEYVKKFEADDRLPPSNWIVVRIHKCDFHRFSSRHEFEKPNDSNALSLMNSCASSLLEKFPEIIFAYGVSDEYSFVLSEESKFCKRQASEIVSSFVSYFGSAYVMKWKEFLPDRDLKEVPYFKGRAVCCPKAKIVRDYLAWKQFDCHISNQYNTCFWMLVKSGKTETEAQLCLKDTQEKEKNEMLFCQFGINYNKLPEMFKKGSCVFRNKVEEIVKLDEGGIPVQRCNEIVIVDHVDIIGPRFWDGHPYILHED</sequence>
<evidence type="ECO:0000256" key="1">
    <source>
        <dbReference type="ARBA" id="ARBA00001946"/>
    </source>
</evidence>
<keyword evidence="7" id="KW-0819">tRNA processing</keyword>
<dbReference type="InterPro" id="IPR038469">
    <property type="entry name" value="tRNAHis_GuaTrfase_Thg1_sf"/>
</dbReference>
<evidence type="ECO:0000256" key="7">
    <source>
        <dbReference type="ARBA" id="ARBA00022694"/>
    </source>
</evidence>
<evidence type="ECO:0000256" key="14">
    <source>
        <dbReference type="ARBA" id="ARBA00047281"/>
    </source>
</evidence>
<comment type="subcellular location">
    <subcellularLocation>
        <location evidence="3">Nucleus</location>
    </subcellularLocation>
</comment>
<dbReference type="PANTHER" id="PTHR12729:SF6">
    <property type="entry name" value="TRNA(HIS) GUANYLYLTRANSFERASE-RELATED"/>
    <property type="match status" value="1"/>
</dbReference>
<feature type="domain" description="tRNAHis guanylyltransferase catalytic" evidence="15">
    <location>
        <begin position="267"/>
        <end position="396"/>
    </location>
</feature>
<keyword evidence="8 17" id="KW-0548">Nucleotidyltransferase</keyword>
<dbReference type="FunFam" id="3.30.70.3000:FF:000002">
    <property type="entry name" value="tRNA(His) guanylyltransferase 1"/>
    <property type="match status" value="2"/>
</dbReference>
<feature type="domain" description="Thg1 C-terminal" evidence="16">
    <location>
        <begin position="139"/>
        <end position="244"/>
    </location>
</feature>
<evidence type="ECO:0000259" key="16">
    <source>
        <dbReference type="Pfam" id="PF14413"/>
    </source>
</evidence>
<proteinExistence type="inferred from homology"/>
<dbReference type="InterPro" id="IPR024956">
    <property type="entry name" value="tRNAHis_GuaTrfase_cat"/>
</dbReference>
<evidence type="ECO:0000256" key="12">
    <source>
        <dbReference type="ARBA" id="ARBA00023134"/>
    </source>
</evidence>
<dbReference type="Proteomes" id="UP001140206">
    <property type="component" value="Chromosome 2"/>
</dbReference>
<name>A0AAV8FJY6_9POAL</name>
<evidence type="ECO:0000256" key="9">
    <source>
        <dbReference type="ARBA" id="ARBA00022723"/>
    </source>
</evidence>
<dbReference type="GO" id="GO:0005525">
    <property type="term" value="F:GTP binding"/>
    <property type="evidence" value="ECO:0007669"/>
    <property type="project" value="UniProtKB-KW"/>
</dbReference>
<comment type="function">
    <text evidence="2">Adds a GMP to the 5'-end of tRNA(His) after transcription and RNase P cleavage.</text>
</comment>
<keyword evidence="18" id="KW-1185">Reference proteome</keyword>
<keyword evidence="6" id="KW-0808">Transferase</keyword>
<keyword evidence="9" id="KW-0479">Metal-binding</keyword>
<dbReference type="GO" id="GO:0006400">
    <property type="term" value="P:tRNA modification"/>
    <property type="evidence" value="ECO:0007669"/>
    <property type="project" value="InterPro"/>
</dbReference>
<feature type="domain" description="tRNAHis guanylyltransferase catalytic" evidence="15">
    <location>
        <begin position="6"/>
        <end position="135"/>
    </location>
</feature>
<dbReference type="GO" id="GO:0000287">
    <property type="term" value="F:magnesium ion binding"/>
    <property type="evidence" value="ECO:0007669"/>
    <property type="project" value="InterPro"/>
</dbReference>
<keyword evidence="10" id="KW-0547">Nucleotide-binding</keyword>
<evidence type="ECO:0000256" key="2">
    <source>
        <dbReference type="ARBA" id="ARBA00002939"/>
    </source>
</evidence>